<gene>
    <name evidence="2" type="ORF">EJ08DRAFT_557540</name>
</gene>
<feature type="non-terminal residue" evidence="2">
    <location>
        <position position="128"/>
    </location>
</feature>
<accession>A0A9P4NEZ4</accession>
<evidence type="ECO:0000259" key="1">
    <source>
        <dbReference type="Pfam" id="PF06985"/>
    </source>
</evidence>
<dbReference type="AlphaFoldDB" id="A0A9P4NEZ4"/>
<keyword evidence="3" id="KW-1185">Reference proteome</keyword>
<proteinExistence type="predicted"/>
<dbReference type="PANTHER" id="PTHR24148:SF64">
    <property type="entry name" value="HETEROKARYON INCOMPATIBILITY DOMAIN-CONTAINING PROTEIN"/>
    <property type="match status" value="1"/>
</dbReference>
<dbReference type="Proteomes" id="UP000800235">
    <property type="component" value="Unassembled WGS sequence"/>
</dbReference>
<reference evidence="2" key="1">
    <citation type="journal article" date="2020" name="Stud. Mycol.">
        <title>101 Dothideomycetes genomes: a test case for predicting lifestyles and emergence of pathogens.</title>
        <authorList>
            <person name="Haridas S."/>
            <person name="Albert R."/>
            <person name="Binder M."/>
            <person name="Bloem J."/>
            <person name="Labutti K."/>
            <person name="Salamov A."/>
            <person name="Andreopoulos B."/>
            <person name="Baker S."/>
            <person name="Barry K."/>
            <person name="Bills G."/>
            <person name="Bluhm B."/>
            <person name="Cannon C."/>
            <person name="Castanera R."/>
            <person name="Culley D."/>
            <person name="Daum C."/>
            <person name="Ezra D."/>
            <person name="Gonzalez J."/>
            <person name="Henrissat B."/>
            <person name="Kuo A."/>
            <person name="Liang C."/>
            <person name="Lipzen A."/>
            <person name="Lutzoni F."/>
            <person name="Magnuson J."/>
            <person name="Mondo S."/>
            <person name="Nolan M."/>
            <person name="Ohm R."/>
            <person name="Pangilinan J."/>
            <person name="Park H.-J."/>
            <person name="Ramirez L."/>
            <person name="Alfaro M."/>
            <person name="Sun H."/>
            <person name="Tritt A."/>
            <person name="Yoshinaga Y."/>
            <person name="Zwiers L.-H."/>
            <person name="Turgeon B."/>
            <person name="Goodwin S."/>
            <person name="Spatafora J."/>
            <person name="Crous P."/>
            <person name="Grigoriev I."/>
        </authorList>
    </citation>
    <scope>NUCLEOTIDE SEQUENCE</scope>
    <source>
        <strain evidence="2">CBS 130266</strain>
    </source>
</reference>
<dbReference type="EMBL" id="MU007130">
    <property type="protein sequence ID" value="KAF2418262.1"/>
    <property type="molecule type" value="Genomic_DNA"/>
</dbReference>
<dbReference type="OrthoDB" id="3553147at2759"/>
<dbReference type="InterPro" id="IPR052895">
    <property type="entry name" value="HetReg/Transcr_Mod"/>
</dbReference>
<comment type="caution">
    <text evidence="2">The sequence shown here is derived from an EMBL/GenBank/DDBJ whole genome shotgun (WGS) entry which is preliminary data.</text>
</comment>
<dbReference type="Pfam" id="PF06985">
    <property type="entry name" value="HET"/>
    <property type="match status" value="1"/>
</dbReference>
<feature type="non-terminal residue" evidence="2">
    <location>
        <position position="1"/>
    </location>
</feature>
<name>A0A9P4NEZ4_9PEZI</name>
<dbReference type="PANTHER" id="PTHR24148">
    <property type="entry name" value="ANKYRIN REPEAT DOMAIN-CONTAINING PROTEIN 39 HOMOLOG-RELATED"/>
    <property type="match status" value="1"/>
</dbReference>
<dbReference type="InterPro" id="IPR010730">
    <property type="entry name" value="HET"/>
</dbReference>
<organism evidence="2 3">
    <name type="scientific">Tothia fuscella</name>
    <dbReference type="NCBI Taxonomy" id="1048955"/>
    <lineage>
        <taxon>Eukaryota</taxon>
        <taxon>Fungi</taxon>
        <taxon>Dikarya</taxon>
        <taxon>Ascomycota</taxon>
        <taxon>Pezizomycotina</taxon>
        <taxon>Dothideomycetes</taxon>
        <taxon>Pleosporomycetidae</taxon>
        <taxon>Venturiales</taxon>
        <taxon>Cylindrosympodiaceae</taxon>
        <taxon>Tothia</taxon>
    </lineage>
</organism>
<evidence type="ECO:0000313" key="3">
    <source>
        <dbReference type="Proteomes" id="UP000800235"/>
    </source>
</evidence>
<evidence type="ECO:0000313" key="2">
    <source>
        <dbReference type="EMBL" id="KAF2418262.1"/>
    </source>
</evidence>
<feature type="domain" description="Heterokaryon incompatibility" evidence="1">
    <location>
        <begin position="40"/>
        <end position="126"/>
    </location>
</feature>
<sequence>IYHPLKTGEIRLVQLHPSTDQQDIVCCSLSTVPLDVTSKYDALSYTWGSQKHPVRIELDGHPLKVTRNLCAALRALRDPHSDRVLWVDALSINQSDISERNAQVPRMTKLYSLADRTVAFLGHEDQSL</sequence>
<protein>
    <recommendedName>
        <fullName evidence="1">Heterokaryon incompatibility domain-containing protein</fullName>
    </recommendedName>
</protein>